<dbReference type="SMART" id="SM00229">
    <property type="entry name" value="RasGEFN"/>
    <property type="match status" value="1"/>
</dbReference>
<sequence length="230" mass="25670">MRKSQSCLCLFEPSALISPQVEKESAPKVQEGSCRESRISAVMVARLVNHLVPSLQGGDPFFVPAFLCIYQRFATTQQVLDLLLERYAHLRLFCEEDEQIKKTICTFLDTWMDKKPEEFCQSSALTIVKQMKNFLVVNMPYSDLTVRVRMLLTHLEEEEATGSEAKNEEASGRCLTPCEVCSVPGVPGGGLKGSSLQELSLYHSLGTCPFVGEGPGFQADMVSSFFFLFF</sequence>
<dbReference type="AlphaFoldDB" id="G3H3P3"/>
<dbReference type="PaxDb" id="10029-XP_007634602.1"/>
<dbReference type="PROSITE" id="PS50212">
    <property type="entry name" value="RASGEF_NTER"/>
    <property type="match status" value="1"/>
</dbReference>
<keyword evidence="1" id="KW-0344">Guanine-nucleotide releasing factor</keyword>
<dbReference type="InterPro" id="IPR000651">
    <property type="entry name" value="Ras-like_Gua-exchang_fac_N"/>
</dbReference>
<name>G3H3P3_CRIGR</name>
<organism evidence="3 4">
    <name type="scientific">Cricetulus griseus</name>
    <name type="common">Chinese hamster</name>
    <name type="synonym">Cricetulus barabensis griseus</name>
    <dbReference type="NCBI Taxonomy" id="10029"/>
    <lineage>
        <taxon>Eukaryota</taxon>
        <taxon>Metazoa</taxon>
        <taxon>Chordata</taxon>
        <taxon>Craniata</taxon>
        <taxon>Vertebrata</taxon>
        <taxon>Euteleostomi</taxon>
        <taxon>Mammalia</taxon>
        <taxon>Eutheria</taxon>
        <taxon>Euarchontoglires</taxon>
        <taxon>Glires</taxon>
        <taxon>Rodentia</taxon>
        <taxon>Myomorpha</taxon>
        <taxon>Muroidea</taxon>
        <taxon>Cricetidae</taxon>
        <taxon>Cricetinae</taxon>
        <taxon>Cricetulus</taxon>
    </lineage>
</organism>
<dbReference type="Gene3D" id="1.20.870.10">
    <property type="entry name" value="Son of sevenless (SoS) protein Chain: S domain 1"/>
    <property type="match status" value="1"/>
</dbReference>
<dbReference type="SUPFAM" id="SSF48366">
    <property type="entry name" value="Ras GEF"/>
    <property type="match status" value="1"/>
</dbReference>
<dbReference type="eggNOG" id="KOG3629">
    <property type="taxonomic scope" value="Eukaryota"/>
</dbReference>
<evidence type="ECO:0000256" key="1">
    <source>
        <dbReference type="PROSITE-ProRule" id="PRU00135"/>
    </source>
</evidence>
<dbReference type="PANTHER" id="PTHR46793">
    <property type="entry name" value="1700018F24RIK PROTEIN-RELATED-RELATED"/>
    <property type="match status" value="1"/>
</dbReference>
<feature type="domain" description="N-terminal Ras-GEF" evidence="2">
    <location>
        <begin position="35"/>
        <end position="156"/>
    </location>
</feature>
<evidence type="ECO:0000313" key="3">
    <source>
        <dbReference type="EMBL" id="EGW05181.1"/>
    </source>
</evidence>
<dbReference type="Pfam" id="PF00618">
    <property type="entry name" value="RasGEF_N"/>
    <property type="match status" value="1"/>
</dbReference>
<dbReference type="CDD" id="cd06224">
    <property type="entry name" value="REM"/>
    <property type="match status" value="1"/>
</dbReference>
<dbReference type="Proteomes" id="UP000001075">
    <property type="component" value="Unassembled WGS sequence"/>
</dbReference>
<dbReference type="InterPro" id="IPR023578">
    <property type="entry name" value="Ras_GEF_dom_sf"/>
</dbReference>
<evidence type="ECO:0000313" key="4">
    <source>
        <dbReference type="Proteomes" id="UP000001075"/>
    </source>
</evidence>
<dbReference type="InParanoid" id="G3H3P3"/>
<dbReference type="STRING" id="10029.G3H3P3"/>
<accession>G3H3P3</accession>
<gene>
    <name evidence="3" type="ORF">I79_004872</name>
</gene>
<proteinExistence type="predicted"/>
<protein>
    <submittedName>
        <fullName evidence="3">Ral guanine nucleotide dissociation stimulator</fullName>
    </submittedName>
</protein>
<dbReference type="GO" id="GO:0005085">
    <property type="term" value="F:guanyl-nucleotide exchange factor activity"/>
    <property type="evidence" value="ECO:0007669"/>
    <property type="project" value="UniProtKB-KW"/>
</dbReference>
<dbReference type="EMBL" id="JH000129">
    <property type="protein sequence ID" value="EGW05181.1"/>
    <property type="molecule type" value="Genomic_DNA"/>
</dbReference>
<evidence type="ECO:0000259" key="2">
    <source>
        <dbReference type="PROSITE" id="PS50212"/>
    </source>
</evidence>
<dbReference type="PANTHER" id="PTHR46793:SF3">
    <property type="entry name" value="RIKEN CDNA 4930596D02 GENE"/>
    <property type="match status" value="1"/>
</dbReference>
<reference evidence="4" key="1">
    <citation type="journal article" date="2011" name="Nat. Biotechnol.">
        <title>The genomic sequence of the Chinese hamster ovary (CHO)-K1 cell line.</title>
        <authorList>
            <person name="Xu X."/>
            <person name="Nagarajan H."/>
            <person name="Lewis N.E."/>
            <person name="Pan S."/>
            <person name="Cai Z."/>
            <person name="Liu X."/>
            <person name="Chen W."/>
            <person name="Xie M."/>
            <person name="Wang W."/>
            <person name="Hammond S."/>
            <person name="Andersen M.R."/>
            <person name="Neff N."/>
            <person name="Passarelli B."/>
            <person name="Koh W."/>
            <person name="Fan H.C."/>
            <person name="Wang J."/>
            <person name="Gui Y."/>
            <person name="Lee K.H."/>
            <person name="Betenbaugh M.J."/>
            <person name="Quake S.R."/>
            <person name="Famili I."/>
            <person name="Palsson B.O."/>
            <person name="Wang J."/>
        </authorList>
    </citation>
    <scope>NUCLEOTIDE SEQUENCE [LARGE SCALE GENOMIC DNA]</scope>
    <source>
        <strain evidence="4">CHO K1 cell line</strain>
    </source>
</reference>